<reference evidence="2 3" key="1">
    <citation type="submission" date="2018-09" db="EMBL/GenBank/DDBJ databases">
        <authorList>
            <person name="Giglietti G."/>
            <person name="Stoner T.H."/>
            <person name="Garlena R.A."/>
            <person name="Russell D.A."/>
            <person name="Pope W.H."/>
            <person name="Jacobs-Sera D."/>
            <person name="Hatfull G.F."/>
        </authorList>
    </citation>
    <scope>NUCLEOTIDE SEQUENCE [LARGE SCALE GENOMIC DNA]</scope>
</reference>
<dbReference type="Proteomes" id="UP000278552">
    <property type="component" value="Segment"/>
</dbReference>
<evidence type="ECO:0000313" key="3">
    <source>
        <dbReference type="Proteomes" id="UP000278552"/>
    </source>
</evidence>
<keyword evidence="3" id="KW-1185">Reference proteome</keyword>
<dbReference type="RefSeq" id="YP_009815782.1">
    <property type="nucleotide sequence ID" value="NC_048099.1"/>
</dbReference>
<gene>
    <name evidence="2" type="primary">25</name>
    <name evidence="2" type="ORF">PBI_CORAL_25</name>
</gene>
<evidence type="ECO:0000259" key="1">
    <source>
        <dbReference type="Pfam" id="PF14472"/>
    </source>
</evidence>
<accession>A0A3G2KEW0</accession>
<dbReference type="GeneID" id="55007012"/>
<dbReference type="EMBL" id="MH834606">
    <property type="protein sequence ID" value="AYN57500.1"/>
    <property type="molecule type" value="Genomic_DNA"/>
</dbReference>
<dbReference type="InterPro" id="IPR027860">
    <property type="entry name" value="DUF4429"/>
</dbReference>
<sequence>MTTVKGFNGTLSFDGHAVTIERKGAGRTRLQLDAIKSVEFKKGGLLVGYVKFHTGADVDNRKVRNKAQALLQDPHAVTLQWTSNKPMAELVEQIEAALDPVQ</sequence>
<dbReference type="Pfam" id="PF14472">
    <property type="entry name" value="DUF4429"/>
    <property type="match status" value="1"/>
</dbReference>
<protein>
    <recommendedName>
        <fullName evidence="1">DUF4429 domain-containing protein</fullName>
    </recommendedName>
</protein>
<feature type="domain" description="DUF4429" evidence="1">
    <location>
        <begin position="12"/>
        <end position="94"/>
    </location>
</feature>
<name>A0A3G2KEW0_9CAUD</name>
<evidence type="ECO:0000313" key="2">
    <source>
        <dbReference type="EMBL" id="AYN57500.1"/>
    </source>
</evidence>
<organism evidence="2 3">
    <name type="scientific">Arthrobacter phage Coral</name>
    <dbReference type="NCBI Taxonomy" id="2419951"/>
    <lineage>
        <taxon>Viruses</taxon>
        <taxon>Duplodnaviria</taxon>
        <taxon>Heunggongvirae</taxon>
        <taxon>Uroviricota</taxon>
        <taxon>Caudoviricetes</taxon>
        <taxon>Coralvirus</taxon>
        <taxon>Coralvirus coral</taxon>
    </lineage>
</organism>
<dbReference type="KEGG" id="vg:55007012"/>
<proteinExistence type="predicted"/>